<dbReference type="InterPro" id="IPR027417">
    <property type="entry name" value="P-loop_NTPase"/>
</dbReference>
<evidence type="ECO:0000313" key="2">
    <source>
        <dbReference type="Proteomes" id="UP000199649"/>
    </source>
</evidence>
<proteinExistence type="predicted"/>
<dbReference type="InterPro" id="IPR052922">
    <property type="entry name" value="Cytidylate_Kinase-2"/>
</dbReference>
<name>A0A1H1R0E2_9MICO</name>
<dbReference type="PANTHER" id="PTHR37816">
    <property type="entry name" value="YALI0E33011P"/>
    <property type="match status" value="1"/>
</dbReference>
<accession>A0A1H1R0E2</accession>
<dbReference type="Proteomes" id="UP000199649">
    <property type="component" value="Chromosome I"/>
</dbReference>
<keyword evidence="1" id="KW-0418">Kinase</keyword>
<evidence type="ECO:0000313" key="1">
    <source>
        <dbReference type="EMBL" id="SDS29251.1"/>
    </source>
</evidence>
<protein>
    <submittedName>
        <fullName evidence="1">Adenylate kinase</fullName>
    </submittedName>
</protein>
<dbReference type="GO" id="GO:0016301">
    <property type="term" value="F:kinase activity"/>
    <property type="evidence" value="ECO:0007669"/>
    <property type="project" value="UniProtKB-KW"/>
</dbReference>
<dbReference type="STRING" id="684552.SAMN04489719_1983"/>
<reference evidence="2" key="1">
    <citation type="submission" date="2016-10" db="EMBL/GenBank/DDBJ databases">
        <authorList>
            <person name="Varghese N."/>
            <person name="Submissions S."/>
        </authorList>
    </citation>
    <scope>NUCLEOTIDE SEQUENCE [LARGE SCALE GENOMIC DNA]</scope>
    <source>
        <strain evidence="2">DSM 22965</strain>
    </source>
</reference>
<keyword evidence="1" id="KW-0808">Transferase</keyword>
<dbReference type="SUPFAM" id="SSF52540">
    <property type="entry name" value="P-loop containing nucleoside triphosphate hydrolases"/>
    <property type="match status" value="1"/>
</dbReference>
<dbReference type="EMBL" id="LT629734">
    <property type="protein sequence ID" value="SDS29251.1"/>
    <property type="molecule type" value="Genomic_DNA"/>
</dbReference>
<keyword evidence="2" id="KW-1185">Reference proteome</keyword>
<gene>
    <name evidence="1" type="ORF">SAMN04489719_1983</name>
</gene>
<dbReference type="Gene3D" id="3.40.50.300">
    <property type="entry name" value="P-loop containing nucleotide triphosphate hydrolases"/>
    <property type="match status" value="1"/>
</dbReference>
<dbReference type="AlphaFoldDB" id="A0A1H1R0E2"/>
<organism evidence="1 2">
    <name type="scientific">Agrococcus carbonis</name>
    <dbReference type="NCBI Taxonomy" id="684552"/>
    <lineage>
        <taxon>Bacteria</taxon>
        <taxon>Bacillati</taxon>
        <taxon>Actinomycetota</taxon>
        <taxon>Actinomycetes</taxon>
        <taxon>Micrococcales</taxon>
        <taxon>Microbacteriaceae</taxon>
        <taxon>Agrococcus</taxon>
    </lineage>
</organism>
<dbReference type="PANTHER" id="PTHR37816:SF1">
    <property type="entry name" value="TOXIN"/>
    <property type="match status" value="1"/>
</dbReference>
<sequence length="180" mass="20322">MRRARRILCIGVTGSGKSTLATALGARLGLPVTLVDELCWEPGWQQAPREEQDRRVLPILERDAWVLDTAYSGQAARALERADAIVALDYPRLVSLGRLLRRTARRIRTREPVCNGNVETLRLALARDSIIVWHFRSWRRKRRRMRAWHADASLPPVLLLARPSDTDALLASLSADARAD</sequence>